<sequence length="85" mass="8980">MSGHNARTCPIRNAIVGTGVRGGNESASITASITGPNEISTVEVSTTDQLHKQSTVDEHQEASGSAFCREMTIWMDTLITVVAFG</sequence>
<gene>
    <name evidence="1" type="ORF">J5N97_020559</name>
</gene>
<organism evidence="1 2">
    <name type="scientific">Dioscorea zingiberensis</name>
    <dbReference type="NCBI Taxonomy" id="325984"/>
    <lineage>
        <taxon>Eukaryota</taxon>
        <taxon>Viridiplantae</taxon>
        <taxon>Streptophyta</taxon>
        <taxon>Embryophyta</taxon>
        <taxon>Tracheophyta</taxon>
        <taxon>Spermatophyta</taxon>
        <taxon>Magnoliopsida</taxon>
        <taxon>Liliopsida</taxon>
        <taxon>Dioscoreales</taxon>
        <taxon>Dioscoreaceae</taxon>
        <taxon>Dioscorea</taxon>
    </lineage>
</organism>
<reference evidence="1" key="2">
    <citation type="journal article" date="2022" name="Hortic Res">
        <title>The genome of Dioscorea zingiberensis sheds light on the biosynthesis, origin and evolution of the medicinally important diosgenin saponins.</title>
        <authorList>
            <person name="Li Y."/>
            <person name="Tan C."/>
            <person name="Li Z."/>
            <person name="Guo J."/>
            <person name="Li S."/>
            <person name="Chen X."/>
            <person name="Wang C."/>
            <person name="Dai X."/>
            <person name="Yang H."/>
            <person name="Song W."/>
            <person name="Hou L."/>
            <person name="Xu J."/>
            <person name="Tong Z."/>
            <person name="Xu A."/>
            <person name="Yuan X."/>
            <person name="Wang W."/>
            <person name="Yang Q."/>
            <person name="Chen L."/>
            <person name="Sun Z."/>
            <person name="Wang K."/>
            <person name="Pan B."/>
            <person name="Chen J."/>
            <person name="Bao Y."/>
            <person name="Liu F."/>
            <person name="Qi X."/>
            <person name="Gang D.R."/>
            <person name="Wen J."/>
            <person name="Li J."/>
        </authorList>
    </citation>
    <scope>NUCLEOTIDE SEQUENCE</scope>
    <source>
        <strain evidence="1">Dzin_1.0</strain>
    </source>
</reference>
<reference evidence="1" key="1">
    <citation type="submission" date="2021-03" db="EMBL/GenBank/DDBJ databases">
        <authorList>
            <person name="Li Z."/>
            <person name="Yang C."/>
        </authorList>
    </citation>
    <scope>NUCLEOTIDE SEQUENCE</scope>
    <source>
        <strain evidence="1">Dzin_1.0</strain>
        <tissue evidence="1">Leaf</tissue>
    </source>
</reference>
<name>A0A9D5HDR8_9LILI</name>
<evidence type="ECO:0000313" key="2">
    <source>
        <dbReference type="Proteomes" id="UP001085076"/>
    </source>
</evidence>
<dbReference type="AlphaFoldDB" id="A0A9D5HDR8"/>
<accession>A0A9D5HDR8</accession>
<dbReference type="Proteomes" id="UP001085076">
    <property type="component" value="Miscellaneous, Linkage group lg05"/>
</dbReference>
<comment type="caution">
    <text evidence="1">The sequence shown here is derived from an EMBL/GenBank/DDBJ whole genome shotgun (WGS) entry which is preliminary data.</text>
</comment>
<proteinExistence type="predicted"/>
<evidence type="ECO:0000313" key="1">
    <source>
        <dbReference type="EMBL" id="KAJ0972600.1"/>
    </source>
</evidence>
<dbReference type="EMBL" id="JAGGNH010000005">
    <property type="protein sequence ID" value="KAJ0972600.1"/>
    <property type="molecule type" value="Genomic_DNA"/>
</dbReference>
<keyword evidence="2" id="KW-1185">Reference proteome</keyword>
<protein>
    <submittedName>
        <fullName evidence="1">Uncharacterized protein</fullName>
    </submittedName>
</protein>